<dbReference type="Proteomes" id="UP000547444">
    <property type="component" value="Unassembled WGS sequence"/>
</dbReference>
<sequence>MTATAAEISALEKVLWVVAPPGRKMLAPKLAAAGLRVHPELATKRLVSMGTEADGNWAPQRAEKIDITAPDPPMDVQQAGALSIALLVLPPPLPVALAPELYALGVRAHPELDEAGQGLLARANVVGLIRKLENRAPKLSGLADRIQSATDAAASGDMSKVRALAAELAPPIRADSQAMKQTAAAIKPEDFATEDDS</sequence>
<organism evidence="2 3">
    <name type="scientific">Mycolicibacterium fluoranthenivorans</name>
    <dbReference type="NCBI Taxonomy" id="258505"/>
    <lineage>
        <taxon>Bacteria</taxon>
        <taxon>Bacillati</taxon>
        <taxon>Actinomycetota</taxon>
        <taxon>Actinomycetes</taxon>
        <taxon>Mycobacteriales</taxon>
        <taxon>Mycobacteriaceae</taxon>
        <taxon>Mycolicibacterium</taxon>
    </lineage>
</organism>
<name>A0A7X5ZG56_9MYCO</name>
<dbReference type="AlphaFoldDB" id="A0A7X5ZG56"/>
<accession>A0A7X5ZG56</accession>
<reference evidence="2 3" key="1">
    <citation type="submission" date="2020-03" db="EMBL/GenBank/DDBJ databases">
        <title>Sequencing the genomes of 1000 actinobacteria strains.</title>
        <authorList>
            <person name="Klenk H.-P."/>
        </authorList>
    </citation>
    <scope>NUCLEOTIDE SEQUENCE [LARGE SCALE GENOMIC DNA]</scope>
    <source>
        <strain evidence="2 3">DSM 44556</strain>
    </source>
</reference>
<feature type="region of interest" description="Disordered" evidence="1">
    <location>
        <begin position="175"/>
        <end position="197"/>
    </location>
</feature>
<comment type="caution">
    <text evidence="2">The sequence shown here is derived from an EMBL/GenBank/DDBJ whole genome shotgun (WGS) entry which is preliminary data.</text>
</comment>
<evidence type="ECO:0000313" key="3">
    <source>
        <dbReference type="Proteomes" id="UP000547444"/>
    </source>
</evidence>
<evidence type="ECO:0000313" key="2">
    <source>
        <dbReference type="EMBL" id="NIH98890.1"/>
    </source>
</evidence>
<protein>
    <submittedName>
        <fullName evidence="2">Uncharacterized protein</fullName>
    </submittedName>
</protein>
<gene>
    <name evidence="2" type="ORF">FHU31_005914</name>
</gene>
<keyword evidence="3" id="KW-1185">Reference proteome</keyword>
<proteinExistence type="predicted"/>
<dbReference type="EMBL" id="JAANOW010000005">
    <property type="protein sequence ID" value="NIH98890.1"/>
    <property type="molecule type" value="Genomic_DNA"/>
</dbReference>
<dbReference type="RefSeq" id="WP_167164572.1">
    <property type="nucleotide sequence ID" value="NZ_JAANOW010000005.1"/>
</dbReference>
<evidence type="ECO:0000256" key="1">
    <source>
        <dbReference type="SAM" id="MobiDB-lite"/>
    </source>
</evidence>